<feature type="transmembrane region" description="Helical" evidence="1">
    <location>
        <begin position="125"/>
        <end position="146"/>
    </location>
</feature>
<proteinExistence type="predicted"/>
<dbReference type="Gene3D" id="1.20.1250.20">
    <property type="entry name" value="MFS general substrate transporter like domains"/>
    <property type="match status" value="1"/>
</dbReference>
<reference evidence="2" key="1">
    <citation type="submission" date="2023-10" db="EMBL/GenBank/DDBJ databases">
        <authorList>
            <person name="Chen Y."/>
            <person name="Shah S."/>
            <person name="Dougan E. K."/>
            <person name="Thang M."/>
            <person name="Chan C."/>
        </authorList>
    </citation>
    <scope>NUCLEOTIDE SEQUENCE [LARGE SCALE GENOMIC DNA]</scope>
</reference>
<evidence type="ECO:0000313" key="3">
    <source>
        <dbReference type="Proteomes" id="UP001189429"/>
    </source>
</evidence>
<keyword evidence="1" id="KW-0472">Membrane</keyword>
<keyword evidence="1" id="KW-1133">Transmembrane helix</keyword>
<keyword evidence="3" id="KW-1185">Reference proteome</keyword>
<dbReference type="EMBL" id="CAUYUJ010014991">
    <property type="protein sequence ID" value="CAK0848592.1"/>
    <property type="molecule type" value="Genomic_DNA"/>
</dbReference>
<evidence type="ECO:0000313" key="2">
    <source>
        <dbReference type="EMBL" id="CAK0848592.1"/>
    </source>
</evidence>
<keyword evidence="1" id="KW-0812">Transmembrane</keyword>
<comment type="caution">
    <text evidence="2">The sequence shown here is derived from an EMBL/GenBank/DDBJ whole genome shotgun (WGS) entry which is preliminary data.</text>
</comment>
<feature type="transmembrane region" description="Helical" evidence="1">
    <location>
        <begin position="95"/>
        <end position="119"/>
    </location>
</feature>
<protein>
    <recommendedName>
        <fullName evidence="4">Major facilitator superfamily (MFS) profile domain-containing protein</fullName>
    </recommendedName>
</protein>
<accession>A0ABN9TSG8</accession>
<evidence type="ECO:0008006" key="4">
    <source>
        <dbReference type="Google" id="ProtNLM"/>
    </source>
</evidence>
<name>A0ABN9TSG8_9DINO</name>
<organism evidence="2 3">
    <name type="scientific">Prorocentrum cordatum</name>
    <dbReference type="NCBI Taxonomy" id="2364126"/>
    <lineage>
        <taxon>Eukaryota</taxon>
        <taxon>Sar</taxon>
        <taxon>Alveolata</taxon>
        <taxon>Dinophyceae</taxon>
        <taxon>Prorocentrales</taxon>
        <taxon>Prorocentraceae</taxon>
        <taxon>Prorocentrum</taxon>
    </lineage>
</organism>
<dbReference type="InterPro" id="IPR036259">
    <property type="entry name" value="MFS_trans_sf"/>
</dbReference>
<gene>
    <name evidence="2" type="ORF">PCOR1329_LOCUS41490</name>
</gene>
<dbReference type="Proteomes" id="UP001189429">
    <property type="component" value="Unassembled WGS sequence"/>
</dbReference>
<feature type="transmembrane region" description="Helical" evidence="1">
    <location>
        <begin position="49"/>
        <end position="74"/>
    </location>
</feature>
<dbReference type="SUPFAM" id="SSF103473">
    <property type="entry name" value="MFS general substrate transporter"/>
    <property type="match status" value="1"/>
</dbReference>
<evidence type="ECO:0000256" key="1">
    <source>
        <dbReference type="SAM" id="Phobius"/>
    </source>
</evidence>
<sequence>MPYALLGTVVGAVADAAPERGPAMLFGGGVCLGLSVACLSPAAPGMDTWTWQMAALLAASGATSCLIVPVLTVLENTLEAEARERSELPCSHDDILSFGFVFLNMGELVGPLAGSYFAGTFGSSASYRVLGLVVAAVSLLSALLLASSGSRLRGGQLNEEGASEPMLRPGRQRLAETSPMHAVHHNACLLRAVSETSPGGGGSLE</sequence>